<gene>
    <name evidence="2" type="ORF">CAP_0414</name>
</gene>
<dbReference type="GO" id="GO:0006302">
    <property type="term" value="P:double-strand break repair"/>
    <property type="evidence" value="ECO:0007669"/>
    <property type="project" value="TreeGrafter"/>
</dbReference>
<evidence type="ECO:0000313" key="2">
    <source>
        <dbReference type="EMBL" id="EYF00599.1"/>
    </source>
</evidence>
<dbReference type="InterPro" id="IPR003593">
    <property type="entry name" value="AAA+_ATPase"/>
</dbReference>
<feature type="domain" description="AAA+ ATPase" evidence="1">
    <location>
        <begin position="20"/>
        <end position="358"/>
    </location>
</feature>
<dbReference type="Gene3D" id="3.40.50.300">
    <property type="entry name" value="P-loop containing nucleotide triphosphate hydrolases"/>
    <property type="match status" value="2"/>
</dbReference>
<dbReference type="PANTHER" id="PTHR32182">
    <property type="entry name" value="DNA REPLICATION AND REPAIR PROTEIN RECF"/>
    <property type="match status" value="1"/>
</dbReference>
<dbReference type="InterPro" id="IPR003959">
    <property type="entry name" value="ATPase_AAA_core"/>
</dbReference>
<sequence length="402" mass="44052">MIQRASFRCFKALEALDVDLSPFTLLVGKNGSGKTSVLQGIQRVLRIGFQASARDRAHDALRARLSALFDEDDIRRLFTMPTDAPLSLSVTERDGRTLRMTAALMQAGERHRLPEKALCDVHVDCADGSSIVISTPSTPGTGEAPFPLSPGAPLVDHDVFGSGAAAYLRFDAVRMVQPSFTTSSMPRLEQDGTGLSSVLSYLAGAEPDILAAITRDLRAVVPQVRSIRVFPTTITRRREERIVIGDQAVNRPVQEEVPGHRFALDMGPDRIIPADLLSEGTVLALGLLVALRHPSLPKLVLADDIDKALHPDAQADLVRCLRTIQQERPDLQIVCTTHSPYLLDHVALDEVRVMALDDAGHAVCRKLSDHPESARFRDMLRTGEFWASVGEDWVKEPRARGT</sequence>
<dbReference type="InterPro" id="IPR027417">
    <property type="entry name" value="P-loop_NTPase"/>
</dbReference>
<dbReference type="Pfam" id="PF13304">
    <property type="entry name" value="AAA_21"/>
    <property type="match status" value="1"/>
</dbReference>
<dbReference type="Pfam" id="PF13476">
    <property type="entry name" value="AAA_23"/>
    <property type="match status" value="1"/>
</dbReference>
<dbReference type="InterPro" id="IPR014555">
    <property type="entry name" value="RecF-like"/>
</dbReference>
<dbReference type="PANTHER" id="PTHR32182:SF22">
    <property type="entry name" value="ATP-DEPENDENT ENDONUCLEASE, OLD FAMILY-RELATED"/>
    <property type="match status" value="1"/>
</dbReference>
<dbReference type="AlphaFoldDB" id="A0A017SUH5"/>
<dbReference type="Proteomes" id="UP000019678">
    <property type="component" value="Unassembled WGS sequence"/>
</dbReference>
<reference evidence="2 3" key="1">
    <citation type="submission" date="2013-05" db="EMBL/GenBank/DDBJ databases">
        <title>Genome assembly of Chondromyces apiculatus DSM 436.</title>
        <authorList>
            <person name="Sharma G."/>
            <person name="Khatri I."/>
            <person name="Kaur C."/>
            <person name="Mayilraj S."/>
            <person name="Subramanian S."/>
        </authorList>
    </citation>
    <scope>NUCLEOTIDE SEQUENCE [LARGE SCALE GENOMIC DNA]</scope>
    <source>
        <strain evidence="2 3">DSM 436</strain>
    </source>
</reference>
<protein>
    <recommendedName>
        <fullName evidence="1">AAA+ ATPase domain-containing protein</fullName>
    </recommendedName>
</protein>
<comment type="caution">
    <text evidence="2">The sequence shown here is derived from an EMBL/GenBank/DDBJ whole genome shotgun (WGS) entry which is preliminary data.</text>
</comment>
<dbReference type="InterPro" id="IPR038729">
    <property type="entry name" value="Rad50/SbcC_AAA"/>
</dbReference>
<dbReference type="EMBL" id="ASRX01000104">
    <property type="protein sequence ID" value="EYF00599.1"/>
    <property type="molecule type" value="Genomic_DNA"/>
</dbReference>
<dbReference type="CDD" id="cd00267">
    <property type="entry name" value="ABC_ATPase"/>
    <property type="match status" value="1"/>
</dbReference>
<dbReference type="PIRSF" id="PIRSF029347">
    <property type="entry name" value="RecF"/>
    <property type="match status" value="1"/>
</dbReference>
<dbReference type="GO" id="GO:0016887">
    <property type="term" value="F:ATP hydrolysis activity"/>
    <property type="evidence" value="ECO:0007669"/>
    <property type="project" value="InterPro"/>
</dbReference>
<dbReference type="SUPFAM" id="SSF52540">
    <property type="entry name" value="P-loop containing nucleoside triphosphate hydrolases"/>
    <property type="match status" value="1"/>
</dbReference>
<dbReference type="GO" id="GO:0000731">
    <property type="term" value="P:DNA synthesis involved in DNA repair"/>
    <property type="evidence" value="ECO:0007669"/>
    <property type="project" value="TreeGrafter"/>
</dbReference>
<evidence type="ECO:0000313" key="3">
    <source>
        <dbReference type="Proteomes" id="UP000019678"/>
    </source>
</evidence>
<dbReference type="GO" id="GO:0005524">
    <property type="term" value="F:ATP binding"/>
    <property type="evidence" value="ECO:0007669"/>
    <property type="project" value="InterPro"/>
</dbReference>
<accession>A0A017SUH5</accession>
<dbReference type="OrthoDB" id="9816506at2"/>
<evidence type="ECO:0000259" key="1">
    <source>
        <dbReference type="SMART" id="SM00382"/>
    </source>
</evidence>
<proteinExistence type="predicted"/>
<dbReference type="STRING" id="1192034.CAP_0414"/>
<dbReference type="eggNOG" id="COG4637">
    <property type="taxonomic scope" value="Bacteria"/>
</dbReference>
<organism evidence="2 3">
    <name type="scientific">Chondromyces apiculatus DSM 436</name>
    <dbReference type="NCBI Taxonomy" id="1192034"/>
    <lineage>
        <taxon>Bacteria</taxon>
        <taxon>Pseudomonadati</taxon>
        <taxon>Myxococcota</taxon>
        <taxon>Polyangia</taxon>
        <taxon>Polyangiales</taxon>
        <taxon>Polyangiaceae</taxon>
        <taxon>Chondromyces</taxon>
    </lineage>
</organism>
<dbReference type="SMART" id="SM00382">
    <property type="entry name" value="AAA"/>
    <property type="match status" value="1"/>
</dbReference>
<name>A0A017SUH5_9BACT</name>
<dbReference type="RefSeq" id="WP_052376797.1">
    <property type="nucleotide sequence ID" value="NZ_ASRX01000104.1"/>
</dbReference>
<keyword evidence="3" id="KW-1185">Reference proteome</keyword>